<evidence type="ECO:0000313" key="3">
    <source>
        <dbReference type="Proteomes" id="UP000737391"/>
    </source>
</evidence>
<dbReference type="Proteomes" id="UP000737391">
    <property type="component" value="Unassembled WGS sequence"/>
</dbReference>
<feature type="region of interest" description="Disordered" evidence="1">
    <location>
        <begin position="202"/>
        <end position="236"/>
    </location>
</feature>
<organism evidence="2 3">
    <name type="scientific">Fusarium agapanthi</name>
    <dbReference type="NCBI Taxonomy" id="1803897"/>
    <lineage>
        <taxon>Eukaryota</taxon>
        <taxon>Fungi</taxon>
        <taxon>Dikarya</taxon>
        <taxon>Ascomycota</taxon>
        <taxon>Pezizomycotina</taxon>
        <taxon>Sordariomycetes</taxon>
        <taxon>Hypocreomycetidae</taxon>
        <taxon>Hypocreales</taxon>
        <taxon>Nectriaceae</taxon>
        <taxon>Fusarium</taxon>
        <taxon>Fusarium fujikuroi species complex</taxon>
    </lineage>
</organism>
<dbReference type="AlphaFoldDB" id="A0A9P5BDV4"/>
<feature type="region of interest" description="Disordered" evidence="1">
    <location>
        <begin position="20"/>
        <end position="40"/>
    </location>
</feature>
<comment type="caution">
    <text evidence="2">The sequence shown here is derived from an EMBL/GenBank/DDBJ whole genome shotgun (WGS) entry which is preliminary data.</text>
</comment>
<reference evidence="2" key="1">
    <citation type="submission" date="2020-01" db="EMBL/GenBank/DDBJ databases">
        <title>Identification and distribution of gene clusters putatively required for synthesis of sphingolipid metabolism inhibitors in phylogenetically diverse species of the filamentous fungus Fusarium.</title>
        <authorList>
            <person name="Kim H.-S."/>
            <person name="Busman M."/>
            <person name="Brown D.W."/>
            <person name="Divon H."/>
            <person name="Uhlig S."/>
            <person name="Proctor R.H."/>
        </authorList>
    </citation>
    <scope>NUCLEOTIDE SEQUENCE</scope>
    <source>
        <strain evidence="2">NRRL 31653</strain>
    </source>
</reference>
<dbReference type="EMBL" id="LUFC02000188">
    <property type="protein sequence ID" value="KAF4500517.1"/>
    <property type="molecule type" value="Genomic_DNA"/>
</dbReference>
<keyword evidence="3" id="KW-1185">Reference proteome</keyword>
<dbReference type="OrthoDB" id="5107013at2759"/>
<evidence type="ECO:0000256" key="1">
    <source>
        <dbReference type="SAM" id="MobiDB-lite"/>
    </source>
</evidence>
<evidence type="ECO:0000313" key="2">
    <source>
        <dbReference type="EMBL" id="KAF4500517.1"/>
    </source>
</evidence>
<protein>
    <submittedName>
        <fullName evidence="2">Uncharacterized protein</fullName>
    </submittedName>
</protein>
<proteinExistence type="predicted"/>
<feature type="compositionally biased region" description="Basic residues" evidence="1">
    <location>
        <begin position="209"/>
        <end position="226"/>
    </location>
</feature>
<gene>
    <name evidence="2" type="ORF">FAGAP_3284</name>
</gene>
<accession>A0A9P5BDV4</accession>
<name>A0A9P5BDV4_9HYPO</name>
<sequence length="360" mass="40541">MLSQEAWADVTQDTQRRTCDILPSPSHIDPGSSIAQRDEAAGSLSHRPVLPQDFADASETCFFWLFDPKRFLSVDTHAYSGQSSKMSHLVSHAIDHHGLIRGCDPQYIARKYLAGCQSSNSFVKVKGDCVKCSSLSEWNDRDFADFTHHGVAVCLRCWRKFDKKEMKEHMARPLYDYNTEQPKAKKVWSLYTAFCSETQLPSKPPGNMPRRKSAIGSVQRHKRSYRRQFGQDRTAAPVDDLDATVSMSCPSLATSTTGESMELWHSPKLSGSWVLQEEADDMAFDSLERNPSLRVTIEAADPPPLRPTDRPQELACHIPADQHQKNSGYHPENVDDVLNTEGLDIELNQVDLNDLNEMFG</sequence>